<protein>
    <submittedName>
        <fullName evidence="1">Uncharacterized protein</fullName>
    </submittedName>
</protein>
<dbReference type="KEGG" id="fsc:FSU_1374"/>
<evidence type="ECO:0000313" key="1">
    <source>
        <dbReference type="EMBL" id="ADL26359.1"/>
    </source>
</evidence>
<dbReference type="AlphaFoldDB" id="D9SA39"/>
<dbReference type="HOGENOM" id="CLU_2422583_0_0_0"/>
<evidence type="ECO:0000313" key="2">
    <source>
        <dbReference type="Proteomes" id="UP000000517"/>
    </source>
</evidence>
<dbReference type="Proteomes" id="UP000000517">
    <property type="component" value="Chromosome"/>
</dbReference>
<gene>
    <name evidence="1" type="ordered locus">FSU_1374</name>
</gene>
<reference evidence="2" key="1">
    <citation type="submission" date="2010-08" db="EMBL/GenBank/DDBJ databases">
        <title>Complete sequence of Fibrobacter succinogenes subsp. succinogenes S85.</title>
        <authorList>
            <person name="Durkin A.S."/>
            <person name="Nelson K.E."/>
            <person name="Morrison M."/>
            <person name="Forsberg C.W."/>
            <person name="Wilson D.B."/>
            <person name="Russell J.B."/>
            <person name="Cann I.K.O."/>
            <person name="Mackie R.I."/>
            <person name="White B.A."/>
        </authorList>
    </citation>
    <scope>NUCLEOTIDE SEQUENCE [LARGE SCALE GENOMIC DNA]</scope>
    <source>
        <strain evidence="2">ATCC 19169 / S85</strain>
    </source>
</reference>
<accession>D9SA39</accession>
<organism evidence="1 2">
    <name type="scientific">Fibrobacter succinogenes (strain ATCC 19169 / S85)</name>
    <dbReference type="NCBI Taxonomy" id="59374"/>
    <lineage>
        <taxon>Bacteria</taxon>
        <taxon>Pseudomonadati</taxon>
        <taxon>Fibrobacterota</taxon>
        <taxon>Fibrobacteria</taxon>
        <taxon>Fibrobacterales</taxon>
        <taxon>Fibrobacteraceae</taxon>
        <taxon>Fibrobacter</taxon>
    </lineage>
</organism>
<dbReference type="EMBL" id="CP002158">
    <property type="protein sequence ID" value="ADL26359.1"/>
    <property type="molecule type" value="Genomic_DNA"/>
</dbReference>
<proteinExistence type="predicted"/>
<name>D9SA39_FIBSS</name>
<sequence length="91" mass="10484">MSVFIVGLTKLLASKSLQLKPGPHFAVSRSALHVHRLHESAIIVDMHLETRHRRGHLALAACTDMFHHLVALVKLFRRHKHVRHDIDIFNF</sequence>